<dbReference type="PANTHER" id="PTHR35144:SF2">
    <property type="entry name" value="MEIOSIS-SPECIFIC TRANSCRIPTION FACTOR NDT80"/>
    <property type="match status" value="1"/>
</dbReference>
<sequence length="435" mass="46832">MDPSQYSPKAPGSVPPLGAITTLGTLVYLDGSPGGVPIKIDIQGNIDKGFFQAEGEWTCYRRNYFSCVCSYSLTPYYPNQPMPMQYTQNGAQQSYTVVGFAMCISAVVADSDQTIDLVQHTPKRDKGPTAKPEKVRLLPKTPQTTHHSLGLYGHDPSGLGGAPRMGYAGDPYSGTALPGDAYQTEHTFERIQFKQATANNGKRRAAQQYYHLLVELWADVGNQSPDSYVRIAHRKSAKMIVRGRSPGHYQNERRGSTSSGPGGSAGSMGGYGGNQLMSSDYASGNTMLGGGYGAGFDSRGGMHYGGARHHHDLPLELSIPPDEAKHIDTAKGYQYFPGSIYESSHQDGRGGVDMFTNGHHHRSGQEGVVSHMATGVDQTQDRARKDPENGLLPSLFHQGPLASSQRCGPFDAKTASGGYYPTLTPQPGIDIPNIV</sequence>
<dbReference type="GO" id="GO:0051321">
    <property type="term" value="P:meiotic cell cycle"/>
    <property type="evidence" value="ECO:0007669"/>
    <property type="project" value="TreeGrafter"/>
</dbReference>
<feature type="region of interest" description="Disordered" evidence="3">
    <location>
        <begin position="240"/>
        <end position="271"/>
    </location>
</feature>
<dbReference type="RefSeq" id="XP_028468374.1">
    <property type="nucleotide sequence ID" value="XM_028609662.1"/>
</dbReference>
<keyword evidence="1 2" id="KW-0238">DNA-binding</keyword>
<keyword evidence="6" id="KW-1185">Reference proteome</keyword>
<accession>A0A3N2Q1K6</accession>
<evidence type="ECO:0000256" key="2">
    <source>
        <dbReference type="PROSITE-ProRule" id="PRU00850"/>
    </source>
</evidence>
<protein>
    <submittedName>
        <fullName evidence="5">p53-like transcription factor</fullName>
    </submittedName>
</protein>
<gene>
    <name evidence="5" type="ORF">SODALDRAFT_321891</name>
</gene>
<dbReference type="Proteomes" id="UP000272025">
    <property type="component" value="Unassembled WGS sequence"/>
</dbReference>
<dbReference type="GO" id="GO:0003677">
    <property type="term" value="F:DNA binding"/>
    <property type="evidence" value="ECO:0007669"/>
    <property type="project" value="UniProtKB-KW"/>
</dbReference>
<evidence type="ECO:0000313" key="6">
    <source>
        <dbReference type="Proteomes" id="UP000272025"/>
    </source>
</evidence>
<organism evidence="5 6">
    <name type="scientific">Sodiomyces alkalinus (strain CBS 110278 / VKM F-3762 / F11)</name>
    <name type="common">Alkaliphilic filamentous fungus</name>
    <dbReference type="NCBI Taxonomy" id="1314773"/>
    <lineage>
        <taxon>Eukaryota</taxon>
        <taxon>Fungi</taxon>
        <taxon>Dikarya</taxon>
        <taxon>Ascomycota</taxon>
        <taxon>Pezizomycotina</taxon>
        <taxon>Sordariomycetes</taxon>
        <taxon>Hypocreomycetidae</taxon>
        <taxon>Glomerellales</taxon>
        <taxon>Plectosphaerellaceae</taxon>
        <taxon>Sodiomyces</taxon>
    </lineage>
</organism>
<feature type="compositionally biased region" description="Gly residues" evidence="3">
    <location>
        <begin position="260"/>
        <end position="271"/>
    </location>
</feature>
<dbReference type="GO" id="GO:0045944">
    <property type="term" value="P:positive regulation of transcription by RNA polymerase II"/>
    <property type="evidence" value="ECO:0007669"/>
    <property type="project" value="TreeGrafter"/>
</dbReference>
<proteinExistence type="predicted"/>
<dbReference type="GeneID" id="39578140"/>
<dbReference type="Gene3D" id="2.60.40.1390">
    <property type="entry name" value="NDT80 DNA-binding domain"/>
    <property type="match status" value="1"/>
</dbReference>
<reference evidence="5 6" key="1">
    <citation type="journal article" date="2018" name="Mol. Ecol.">
        <title>The obligate alkalophilic soda-lake fungus Sodiomyces alkalinus has shifted to a protein diet.</title>
        <authorList>
            <person name="Grum-Grzhimaylo A.A."/>
            <person name="Falkoski D.L."/>
            <person name="van den Heuvel J."/>
            <person name="Valero-Jimenez C.A."/>
            <person name="Min B."/>
            <person name="Choi I.G."/>
            <person name="Lipzen A."/>
            <person name="Daum C.G."/>
            <person name="Aanen D.K."/>
            <person name="Tsang A."/>
            <person name="Henrissat B."/>
            <person name="Bilanenko E.N."/>
            <person name="de Vries R.P."/>
            <person name="van Kan J.A.L."/>
            <person name="Grigoriev I.V."/>
            <person name="Debets A.J.M."/>
        </authorList>
    </citation>
    <scope>NUCLEOTIDE SEQUENCE [LARGE SCALE GENOMIC DNA]</scope>
    <source>
        <strain evidence="5 6">F11</strain>
    </source>
</reference>
<dbReference type="Pfam" id="PF05224">
    <property type="entry name" value="NDT80_PhoG"/>
    <property type="match status" value="1"/>
</dbReference>
<evidence type="ECO:0000313" key="5">
    <source>
        <dbReference type="EMBL" id="ROT40568.1"/>
    </source>
</evidence>
<dbReference type="GO" id="GO:0003700">
    <property type="term" value="F:DNA-binding transcription factor activity"/>
    <property type="evidence" value="ECO:0007669"/>
    <property type="project" value="UniProtKB-UniRule"/>
</dbReference>
<dbReference type="EMBL" id="ML119052">
    <property type="protein sequence ID" value="ROT40568.1"/>
    <property type="molecule type" value="Genomic_DNA"/>
</dbReference>
<dbReference type="InterPro" id="IPR037141">
    <property type="entry name" value="NDT80_DNA-bd_dom_sf"/>
</dbReference>
<dbReference type="SUPFAM" id="SSF49417">
    <property type="entry name" value="p53-like transcription factors"/>
    <property type="match status" value="1"/>
</dbReference>
<dbReference type="AlphaFoldDB" id="A0A3N2Q1K6"/>
<dbReference type="PROSITE" id="PS51517">
    <property type="entry name" value="NDT80"/>
    <property type="match status" value="1"/>
</dbReference>
<feature type="domain" description="NDT80" evidence="4">
    <location>
        <begin position="1"/>
        <end position="253"/>
    </location>
</feature>
<dbReference type="InterPro" id="IPR052605">
    <property type="entry name" value="Fungal_trans_regulator"/>
</dbReference>
<dbReference type="InterPro" id="IPR024061">
    <property type="entry name" value="NDT80_DNA-bd_dom"/>
</dbReference>
<dbReference type="InterPro" id="IPR008967">
    <property type="entry name" value="p53-like_TF_DNA-bd_sf"/>
</dbReference>
<feature type="DNA-binding region" description="NDT80" evidence="2">
    <location>
        <begin position="1"/>
        <end position="253"/>
    </location>
</feature>
<evidence type="ECO:0000256" key="1">
    <source>
        <dbReference type="ARBA" id="ARBA00023125"/>
    </source>
</evidence>
<dbReference type="GO" id="GO:0000228">
    <property type="term" value="C:nuclear chromosome"/>
    <property type="evidence" value="ECO:0007669"/>
    <property type="project" value="TreeGrafter"/>
</dbReference>
<evidence type="ECO:0000259" key="4">
    <source>
        <dbReference type="PROSITE" id="PS51517"/>
    </source>
</evidence>
<dbReference type="OrthoDB" id="2288358at2759"/>
<name>A0A3N2Q1K6_SODAK</name>
<dbReference type="PANTHER" id="PTHR35144">
    <property type="entry name" value="MEIOSIS-SPECIFIC TRANSCRIPTION FACTOR NDT80"/>
    <property type="match status" value="1"/>
</dbReference>
<evidence type="ECO:0000256" key="3">
    <source>
        <dbReference type="SAM" id="MobiDB-lite"/>
    </source>
</evidence>